<evidence type="ECO:0000256" key="1">
    <source>
        <dbReference type="SAM" id="MobiDB-lite"/>
    </source>
</evidence>
<dbReference type="EMBL" id="BONQ01000077">
    <property type="protein sequence ID" value="GIG46778.1"/>
    <property type="molecule type" value="Genomic_DNA"/>
</dbReference>
<reference evidence="2" key="1">
    <citation type="submission" date="2021-01" db="EMBL/GenBank/DDBJ databases">
        <title>Whole genome shotgun sequence of Dactylosporangium siamense NBRC 106093.</title>
        <authorList>
            <person name="Komaki H."/>
            <person name="Tamura T."/>
        </authorList>
    </citation>
    <scope>NUCLEOTIDE SEQUENCE</scope>
    <source>
        <strain evidence="2">NBRC 106093</strain>
    </source>
</reference>
<protein>
    <submittedName>
        <fullName evidence="2">Uncharacterized protein</fullName>
    </submittedName>
</protein>
<dbReference type="Proteomes" id="UP000660611">
    <property type="component" value="Unassembled WGS sequence"/>
</dbReference>
<accession>A0A919PQY7</accession>
<gene>
    <name evidence="2" type="ORF">Dsi01nite_048190</name>
</gene>
<evidence type="ECO:0000313" key="2">
    <source>
        <dbReference type="EMBL" id="GIG46778.1"/>
    </source>
</evidence>
<feature type="compositionally biased region" description="Basic residues" evidence="1">
    <location>
        <begin position="287"/>
        <end position="296"/>
    </location>
</feature>
<dbReference type="RefSeq" id="WP_203848534.1">
    <property type="nucleotide sequence ID" value="NZ_BAAAVW010000016.1"/>
</dbReference>
<evidence type="ECO:0000313" key="3">
    <source>
        <dbReference type="Proteomes" id="UP000660611"/>
    </source>
</evidence>
<dbReference type="AlphaFoldDB" id="A0A919PQY7"/>
<sequence>MSALSLRWLRLPVRDRCEWMTRASHLISRATPLPAFAPHRALFGGTFELCAVFDLAERMPYPHLLDALPPMEALWTAWRSGYQPPPEDPEADFRWWCRTEPVPRTWLHAAGSNLAQLLDLLYRYADTAEANQQFLAMWNLHAQSFNARRRVAAAEAATFRVFWQAHEAGPRDLLRQLGPVRAADVPFRGGYRLADLIAGTNLVEIKTGLMPDDKLAEAIVQAAEYALLAQNAGYKISDVVLYLARYQLIIQTPLQQLADDLAGSPVDLAAARSAVALDDPPWPPNARGRHHQGPMP</sequence>
<comment type="caution">
    <text evidence="2">The sequence shown here is derived from an EMBL/GenBank/DDBJ whole genome shotgun (WGS) entry which is preliminary data.</text>
</comment>
<name>A0A919PQY7_9ACTN</name>
<keyword evidence="3" id="KW-1185">Reference proteome</keyword>
<proteinExistence type="predicted"/>
<organism evidence="2 3">
    <name type="scientific">Dactylosporangium siamense</name>
    <dbReference type="NCBI Taxonomy" id="685454"/>
    <lineage>
        <taxon>Bacteria</taxon>
        <taxon>Bacillati</taxon>
        <taxon>Actinomycetota</taxon>
        <taxon>Actinomycetes</taxon>
        <taxon>Micromonosporales</taxon>
        <taxon>Micromonosporaceae</taxon>
        <taxon>Dactylosporangium</taxon>
    </lineage>
</organism>
<feature type="region of interest" description="Disordered" evidence="1">
    <location>
        <begin position="277"/>
        <end position="296"/>
    </location>
</feature>